<keyword evidence="1" id="KW-0732">Signal</keyword>
<sequence>MNECNAALVLMSLSCSPNSAAAEQSLDTTRHHTAPQRTHHYLCIHDYADLHHQHWEIVSSHIYYYVTQSPYCYVMPYLDLRTLQVDRTFTYDEYLILRIYTRICKIQSIHNFNLIVIIADLTQLTFSSGWGNGKRRILLYTSIYLGVWHTHVKNSGLVFIHFAKQIDISIESLSKKKNIHLFI</sequence>
<dbReference type="AlphaFoldDB" id="A0ZWH5"/>
<evidence type="ECO:0000256" key="1">
    <source>
        <dbReference type="SAM" id="SignalP"/>
    </source>
</evidence>
<reference evidence="2" key="1">
    <citation type="journal article" date="2007" name="Insect Biochem. Mol. Biol.">
        <title>The adipokinetic hormones in the fall armyworm, Spodoptera frugiperda:cDNA cloning, quantitative real time RT-PCR analysis, and gene specific localization.</title>
        <authorList>
            <person name="Abdel-latief M."/>
            <person name="Hoffmann K.H."/>
        </authorList>
    </citation>
    <scope>NUCLEOTIDE SEQUENCE</scope>
</reference>
<gene>
    <name evidence="2" type="primary">hrth</name>
</gene>
<evidence type="ECO:0000313" key="2">
    <source>
        <dbReference type="EMBL" id="CAI38849.2"/>
    </source>
</evidence>
<proteinExistence type="evidence at transcript level"/>
<feature type="signal peptide" evidence="1">
    <location>
        <begin position="1"/>
        <end position="22"/>
    </location>
</feature>
<dbReference type="EMBL" id="AJ871196">
    <property type="protein sequence ID" value="CAI38849.2"/>
    <property type="molecule type" value="mRNA"/>
</dbReference>
<feature type="chain" id="PRO_5002632195" evidence="1">
    <location>
        <begin position="23"/>
        <end position="183"/>
    </location>
</feature>
<protein>
    <submittedName>
        <fullName evidence="2">Hypertrehalosaemic hormone</fullName>
    </submittedName>
</protein>
<organism evidence="2">
    <name type="scientific">Spodoptera frugiperda</name>
    <name type="common">Fall armyworm</name>
    <dbReference type="NCBI Taxonomy" id="7108"/>
    <lineage>
        <taxon>Eukaryota</taxon>
        <taxon>Metazoa</taxon>
        <taxon>Ecdysozoa</taxon>
        <taxon>Arthropoda</taxon>
        <taxon>Hexapoda</taxon>
        <taxon>Insecta</taxon>
        <taxon>Pterygota</taxon>
        <taxon>Neoptera</taxon>
        <taxon>Endopterygota</taxon>
        <taxon>Lepidoptera</taxon>
        <taxon>Glossata</taxon>
        <taxon>Ditrysia</taxon>
        <taxon>Noctuoidea</taxon>
        <taxon>Noctuidae</taxon>
        <taxon>Amphipyrinae</taxon>
        <taxon>Spodoptera</taxon>
    </lineage>
</organism>
<name>A0ZWH5_SPOFR</name>
<accession>A0ZWH5</accession>